<reference evidence="6 7" key="1">
    <citation type="submission" date="2017-02" db="EMBL/GenBank/DDBJ databases">
        <title>Genome sequence of the nitrite-oxidizing bacterium Nitrobacter vulgaris strain Ab1.</title>
        <authorList>
            <person name="Mellbye B.L."/>
            <person name="Davis E.W."/>
            <person name="Spieck E."/>
            <person name="Chang J.H."/>
            <person name="Bottomley P.J."/>
            <person name="Sayavedra-Soto L.A."/>
        </authorList>
    </citation>
    <scope>NUCLEOTIDE SEQUENCE [LARGE SCALE GENOMIC DNA]</scope>
    <source>
        <strain evidence="6 7">Ab1</strain>
    </source>
</reference>
<evidence type="ECO:0000313" key="6">
    <source>
        <dbReference type="EMBL" id="OPH82682.1"/>
    </source>
</evidence>
<keyword evidence="3" id="KW-0479">Metal-binding</keyword>
<organism evidence="6 7">
    <name type="scientific">Nitrobacter vulgaris</name>
    <dbReference type="NCBI Taxonomy" id="29421"/>
    <lineage>
        <taxon>Bacteria</taxon>
        <taxon>Pseudomonadati</taxon>
        <taxon>Pseudomonadota</taxon>
        <taxon>Alphaproteobacteria</taxon>
        <taxon>Hyphomicrobiales</taxon>
        <taxon>Nitrobacteraceae</taxon>
        <taxon>Nitrobacter</taxon>
    </lineage>
</organism>
<dbReference type="STRING" id="29421.B2M20_10940"/>
<proteinExistence type="predicted"/>
<keyword evidence="2" id="KW-1003">Cell membrane</keyword>
<dbReference type="Proteomes" id="UP000189940">
    <property type="component" value="Unassembled WGS sequence"/>
</dbReference>
<gene>
    <name evidence="6" type="ORF">B2M20_10940</name>
</gene>
<dbReference type="OrthoDB" id="5769011at2"/>
<name>A0A1V4HYN9_NITVU</name>
<evidence type="ECO:0000313" key="7">
    <source>
        <dbReference type="Proteomes" id="UP000189940"/>
    </source>
</evidence>
<dbReference type="InterPro" id="IPR018752">
    <property type="entry name" value="DabA"/>
</dbReference>
<sequence>MVDALNLGRRLRVRSTAYVAGEPVPFFWPMRTFIHHNPLYGLENMPFEQAVRRGAELFHARMFLPRSNYQQWQREG</sequence>
<comment type="caution">
    <text evidence="6">The sequence shown here is derived from an EMBL/GenBank/DDBJ whole genome shotgun (WGS) entry which is preliminary data.</text>
</comment>
<protein>
    <submittedName>
        <fullName evidence="6">Uncharacterized protein</fullName>
    </submittedName>
</protein>
<keyword evidence="1" id="KW-0813">Transport</keyword>
<dbReference type="PANTHER" id="PTHR38344:SF1">
    <property type="entry name" value="INORGANIC CARBON TRANSPORTER SUBUNIT DABA-RELATED"/>
    <property type="match status" value="1"/>
</dbReference>
<keyword evidence="4" id="KW-0862">Zinc</keyword>
<evidence type="ECO:0000256" key="1">
    <source>
        <dbReference type="ARBA" id="ARBA00022448"/>
    </source>
</evidence>
<dbReference type="PANTHER" id="PTHR38344">
    <property type="entry name" value="UPF0753 PROTEIN AQ_863"/>
    <property type="match status" value="1"/>
</dbReference>
<evidence type="ECO:0000256" key="5">
    <source>
        <dbReference type="ARBA" id="ARBA00023136"/>
    </source>
</evidence>
<dbReference type="AlphaFoldDB" id="A0A1V4HYN9"/>
<dbReference type="EMBL" id="MWPQ01000042">
    <property type="protein sequence ID" value="OPH82682.1"/>
    <property type="molecule type" value="Genomic_DNA"/>
</dbReference>
<evidence type="ECO:0000256" key="3">
    <source>
        <dbReference type="ARBA" id="ARBA00022723"/>
    </source>
</evidence>
<evidence type="ECO:0000256" key="2">
    <source>
        <dbReference type="ARBA" id="ARBA00022475"/>
    </source>
</evidence>
<accession>A0A1V4HYN9</accession>
<dbReference type="GO" id="GO:0046872">
    <property type="term" value="F:metal ion binding"/>
    <property type="evidence" value="ECO:0007669"/>
    <property type="project" value="UniProtKB-KW"/>
</dbReference>
<dbReference type="RefSeq" id="WP_139372887.1">
    <property type="nucleotide sequence ID" value="NZ_MWPQ01000042.1"/>
</dbReference>
<dbReference type="Pfam" id="PF10070">
    <property type="entry name" value="DabA"/>
    <property type="match status" value="1"/>
</dbReference>
<keyword evidence="7" id="KW-1185">Reference proteome</keyword>
<evidence type="ECO:0000256" key="4">
    <source>
        <dbReference type="ARBA" id="ARBA00022833"/>
    </source>
</evidence>
<keyword evidence="5" id="KW-0472">Membrane</keyword>
<feature type="non-terminal residue" evidence="6">
    <location>
        <position position="76"/>
    </location>
</feature>